<dbReference type="EMBL" id="CYGX02000009">
    <property type="protein sequence ID" value="SIT36587.1"/>
    <property type="molecule type" value="Genomic_DNA"/>
</dbReference>
<accession>A0A1N7RNA7</accession>
<gene>
    <name evidence="1" type="ORF">BN2475_90101</name>
</gene>
<proteinExistence type="predicted"/>
<evidence type="ECO:0000313" key="2">
    <source>
        <dbReference type="Proteomes" id="UP000187012"/>
    </source>
</evidence>
<name>A0A1N7RNA7_9BURK</name>
<keyword evidence="2" id="KW-1185">Reference proteome</keyword>
<reference evidence="1 2" key="1">
    <citation type="submission" date="2016-12" db="EMBL/GenBank/DDBJ databases">
        <authorList>
            <person name="Song W.-J."/>
            <person name="Kurnit D.M."/>
        </authorList>
    </citation>
    <scope>NUCLEOTIDE SEQUENCE [LARGE SCALE GENOMIC DNA]</scope>
    <source>
        <strain evidence="1 2">STM7296</strain>
    </source>
</reference>
<protein>
    <submittedName>
        <fullName evidence="1">Uncharacterized protein</fullName>
    </submittedName>
</protein>
<dbReference type="Proteomes" id="UP000187012">
    <property type="component" value="Unassembled WGS sequence"/>
</dbReference>
<organism evidence="1 2">
    <name type="scientific">Paraburkholderia ribeironis</name>
    <dbReference type="NCBI Taxonomy" id="1247936"/>
    <lineage>
        <taxon>Bacteria</taxon>
        <taxon>Pseudomonadati</taxon>
        <taxon>Pseudomonadota</taxon>
        <taxon>Betaproteobacteria</taxon>
        <taxon>Burkholderiales</taxon>
        <taxon>Burkholderiaceae</taxon>
        <taxon>Paraburkholderia</taxon>
    </lineage>
</organism>
<dbReference type="AlphaFoldDB" id="A0A1N7RNA7"/>
<evidence type="ECO:0000313" key="1">
    <source>
        <dbReference type="EMBL" id="SIT36587.1"/>
    </source>
</evidence>
<sequence length="153" mass="16979">MALTYMRGGRDNCTHTECSGTHGYSRETRDGRVSTEIVQLDVAARIGRTASGRVYCPILLSGWSSDSKYVFNRVADIVGDGDPWHDVTAELIPNCRLQGRTTPKSFRSKWLLQCFSFRVLMCGGSSTIGLLPARIDKYGSHDALRSRLVTLSF</sequence>